<evidence type="ECO:0000256" key="4">
    <source>
        <dbReference type="ARBA" id="ARBA00035135"/>
    </source>
</evidence>
<dbReference type="GO" id="GO:0005840">
    <property type="term" value="C:ribosome"/>
    <property type="evidence" value="ECO:0007669"/>
    <property type="project" value="UniProtKB-KW"/>
</dbReference>
<dbReference type="GO" id="GO:0006412">
    <property type="term" value="P:translation"/>
    <property type="evidence" value="ECO:0007669"/>
    <property type="project" value="InterPro"/>
</dbReference>
<dbReference type="GO" id="GO:0003735">
    <property type="term" value="F:structural constituent of ribosome"/>
    <property type="evidence" value="ECO:0007669"/>
    <property type="project" value="InterPro"/>
</dbReference>
<comment type="caution">
    <text evidence="6">The sequence shown here is derived from an EMBL/GenBank/DDBJ whole genome shotgun (WGS) entry which is preliminary data.</text>
</comment>
<organism evidence="6 7">
    <name type="scientific">Candidatus Woesebacteria bacterium GW2011_GWC1_43_10b</name>
    <dbReference type="NCBI Taxonomy" id="1618585"/>
    <lineage>
        <taxon>Bacteria</taxon>
        <taxon>Candidatus Woeseibacteriota</taxon>
    </lineage>
</organism>
<comment type="similarity">
    <text evidence="1">Belongs to the bacterial ribosomal protein bS21 family.</text>
</comment>
<dbReference type="AlphaFoldDB" id="A0A0G1EAI8"/>
<protein>
    <recommendedName>
        <fullName evidence="4">Small ribosomal subunit protein bS21</fullName>
    </recommendedName>
</protein>
<proteinExistence type="inferred from homology"/>
<dbReference type="InterPro" id="IPR001911">
    <property type="entry name" value="Ribosomal_bS21"/>
</dbReference>
<dbReference type="Gene3D" id="1.20.5.1150">
    <property type="entry name" value="Ribosomal protein S8"/>
    <property type="match status" value="1"/>
</dbReference>
<evidence type="ECO:0000256" key="1">
    <source>
        <dbReference type="ARBA" id="ARBA00006640"/>
    </source>
</evidence>
<evidence type="ECO:0000256" key="3">
    <source>
        <dbReference type="ARBA" id="ARBA00023274"/>
    </source>
</evidence>
<dbReference type="EMBL" id="LCEY01000028">
    <property type="protein sequence ID" value="KKS80076.1"/>
    <property type="molecule type" value="Genomic_DNA"/>
</dbReference>
<sequence length="71" mass="8515">MEGGDLKVVVVKKRKGESEDGLIARFRKKILEEGVLIEHTERRHYKSPSEKRKESKYRVRHQIELEKKRNQ</sequence>
<keyword evidence="2" id="KW-0689">Ribosomal protein</keyword>
<dbReference type="InterPro" id="IPR038380">
    <property type="entry name" value="Ribosomal_bS21_sf"/>
</dbReference>
<evidence type="ECO:0000256" key="2">
    <source>
        <dbReference type="ARBA" id="ARBA00022980"/>
    </source>
</evidence>
<gene>
    <name evidence="6" type="ORF">UV56_C0028G0009</name>
</gene>
<dbReference type="GO" id="GO:1990904">
    <property type="term" value="C:ribonucleoprotein complex"/>
    <property type="evidence" value="ECO:0007669"/>
    <property type="project" value="UniProtKB-KW"/>
</dbReference>
<name>A0A0G1EAI8_9BACT</name>
<evidence type="ECO:0000313" key="6">
    <source>
        <dbReference type="EMBL" id="KKS80076.1"/>
    </source>
</evidence>
<dbReference type="Proteomes" id="UP000034611">
    <property type="component" value="Unassembled WGS sequence"/>
</dbReference>
<accession>A0A0G1EAI8</accession>
<evidence type="ECO:0000256" key="5">
    <source>
        <dbReference type="SAM" id="MobiDB-lite"/>
    </source>
</evidence>
<evidence type="ECO:0000313" key="7">
    <source>
        <dbReference type="Proteomes" id="UP000034611"/>
    </source>
</evidence>
<feature type="region of interest" description="Disordered" evidence="5">
    <location>
        <begin position="41"/>
        <end position="71"/>
    </location>
</feature>
<dbReference type="NCBIfam" id="TIGR00030">
    <property type="entry name" value="S21p"/>
    <property type="match status" value="1"/>
</dbReference>
<reference evidence="6 7" key="1">
    <citation type="journal article" date="2015" name="Nature">
        <title>rRNA introns, odd ribosomes, and small enigmatic genomes across a large radiation of phyla.</title>
        <authorList>
            <person name="Brown C.T."/>
            <person name="Hug L.A."/>
            <person name="Thomas B.C."/>
            <person name="Sharon I."/>
            <person name="Castelle C.J."/>
            <person name="Singh A."/>
            <person name="Wilkins M.J."/>
            <person name="Williams K.H."/>
            <person name="Banfield J.F."/>
        </authorList>
    </citation>
    <scope>NUCLEOTIDE SEQUENCE [LARGE SCALE GENOMIC DNA]</scope>
</reference>
<keyword evidence="3" id="KW-0687">Ribonucleoprotein</keyword>
<dbReference type="Pfam" id="PF01165">
    <property type="entry name" value="Ribosomal_S21"/>
    <property type="match status" value="1"/>
</dbReference>